<evidence type="ECO:0000313" key="1">
    <source>
        <dbReference type="EMBL" id="MBO0951048.1"/>
    </source>
</evidence>
<comment type="caution">
    <text evidence="1">The sequence shown here is derived from an EMBL/GenBank/DDBJ whole genome shotgun (WGS) entry which is preliminary data.</text>
</comment>
<dbReference type="InterPro" id="IPR036286">
    <property type="entry name" value="LexA/Signal_pep-like_sf"/>
</dbReference>
<organism evidence="1 2">
    <name type="scientific">Fibrella forsythiae</name>
    <dbReference type="NCBI Taxonomy" id="2817061"/>
    <lineage>
        <taxon>Bacteria</taxon>
        <taxon>Pseudomonadati</taxon>
        <taxon>Bacteroidota</taxon>
        <taxon>Cytophagia</taxon>
        <taxon>Cytophagales</taxon>
        <taxon>Spirosomataceae</taxon>
        <taxon>Fibrella</taxon>
    </lineage>
</organism>
<accession>A0ABS3JM25</accession>
<sequence length="248" mass="27605">MVKRTSIRFVNTHKYQHILRKISIKSTDNPTTTAERFKILFSELGVNANEVAVKLGESNGKFYNILTGKAEPSFKTIQQLTEHYPLINADYIIRGQLPVLHKSGAVIEGGGGSARGKIELPLFEAGTGYAGQQDTYTLPVLEKSAGSYSSAVVIRLTDNSMQPRYPVGMRLLARPVPVADWDYLNSALVMVLYRSTLVVRRIKENELVLKDLLTLYADNDDSGFVTVKREDLKSIWQVVDIVGVDTMP</sequence>
<reference evidence="1 2" key="1">
    <citation type="submission" date="2021-03" db="EMBL/GenBank/DDBJ databases">
        <title>Fibrella sp. HMF5405 genome sequencing and assembly.</title>
        <authorList>
            <person name="Kang H."/>
            <person name="Kim H."/>
            <person name="Bae S."/>
            <person name="Joh K."/>
        </authorList>
    </citation>
    <scope>NUCLEOTIDE SEQUENCE [LARGE SCALE GENOMIC DNA]</scope>
    <source>
        <strain evidence="1 2">HMF5405</strain>
    </source>
</reference>
<name>A0ABS3JM25_9BACT</name>
<dbReference type="CDD" id="cd00093">
    <property type="entry name" value="HTH_XRE"/>
    <property type="match status" value="1"/>
</dbReference>
<dbReference type="SUPFAM" id="SSF51306">
    <property type="entry name" value="LexA/Signal peptidase"/>
    <property type="match status" value="1"/>
</dbReference>
<dbReference type="Gene3D" id="2.10.109.10">
    <property type="entry name" value="Umud Fragment, subunit A"/>
    <property type="match status" value="1"/>
</dbReference>
<dbReference type="RefSeq" id="WP_207330984.1">
    <property type="nucleotide sequence ID" value="NZ_JAFMYW010000006.1"/>
</dbReference>
<proteinExistence type="predicted"/>
<gene>
    <name evidence="1" type="ORF">J2I46_20860</name>
</gene>
<dbReference type="InterPro" id="IPR001387">
    <property type="entry name" value="Cro/C1-type_HTH"/>
</dbReference>
<keyword evidence="2" id="KW-1185">Reference proteome</keyword>
<protein>
    <submittedName>
        <fullName evidence="1">Helix-turn-helix transcriptional regulator</fullName>
    </submittedName>
</protein>
<dbReference type="EMBL" id="JAFMYW010000006">
    <property type="protein sequence ID" value="MBO0951048.1"/>
    <property type="molecule type" value="Genomic_DNA"/>
</dbReference>
<dbReference type="Proteomes" id="UP000664628">
    <property type="component" value="Unassembled WGS sequence"/>
</dbReference>
<evidence type="ECO:0000313" key="2">
    <source>
        <dbReference type="Proteomes" id="UP000664628"/>
    </source>
</evidence>